<keyword evidence="4" id="KW-1185">Reference proteome</keyword>
<dbReference type="Proteomes" id="UP000263900">
    <property type="component" value="Chromosome"/>
</dbReference>
<reference evidence="3 4" key="1">
    <citation type="submission" date="2018-09" db="EMBL/GenBank/DDBJ databases">
        <title>Genome sequencing of strain 6GH32-13.</title>
        <authorList>
            <person name="Weon H.-Y."/>
            <person name="Heo J."/>
            <person name="Kwon S.-W."/>
        </authorList>
    </citation>
    <scope>NUCLEOTIDE SEQUENCE [LARGE SCALE GENOMIC DNA]</scope>
    <source>
        <strain evidence="3 4">5GH32-13</strain>
    </source>
</reference>
<gene>
    <name evidence="3" type="ORF">D3H65_13585</name>
</gene>
<name>A0A3B7MNQ2_9BACT</name>
<evidence type="ECO:0000256" key="1">
    <source>
        <dbReference type="SAM" id="MobiDB-lite"/>
    </source>
</evidence>
<feature type="region of interest" description="Disordered" evidence="1">
    <location>
        <begin position="28"/>
        <end position="177"/>
    </location>
</feature>
<dbReference type="EMBL" id="CP032157">
    <property type="protein sequence ID" value="AXY74953.1"/>
    <property type="molecule type" value="Genomic_DNA"/>
</dbReference>
<evidence type="ECO:0000313" key="4">
    <source>
        <dbReference type="Proteomes" id="UP000263900"/>
    </source>
</evidence>
<sequence>MTFKHQYKVLIVMMLLLAHACIANAQDEEKKNTGESLGKQYRDNRVPGLKYAPEQPKAQKRATIAEQQENHSESSGMQLKKGTIKGMRFAPGAGSARSSSAARSLARTQPASGTLPSDQKAVNLPPAPVKIAPVPTQDGGTVPKEVKQAPAGTAPAPVPAGTPATEKKKQALRKNLN</sequence>
<dbReference type="KEGG" id="pseg:D3H65_13585"/>
<feature type="compositionally biased region" description="Low complexity" evidence="1">
    <location>
        <begin position="92"/>
        <end position="107"/>
    </location>
</feature>
<feature type="signal peptide" evidence="2">
    <location>
        <begin position="1"/>
        <end position="25"/>
    </location>
</feature>
<keyword evidence="2" id="KW-0732">Signal</keyword>
<proteinExistence type="predicted"/>
<organism evidence="3 4">
    <name type="scientific">Paraflavitalea soli</name>
    <dbReference type="NCBI Taxonomy" id="2315862"/>
    <lineage>
        <taxon>Bacteria</taxon>
        <taxon>Pseudomonadati</taxon>
        <taxon>Bacteroidota</taxon>
        <taxon>Chitinophagia</taxon>
        <taxon>Chitinophagales</taxon>
        <taxon>Chitinophagaceae</taxon>
        <taxon>Paraflavitalea</taxon>
    </lineage>
</organism>
<evidence type="ECO:0000313" key="3">
    <source>
        <dbReference type="EMBL" id="AXY74953.1"/>
    </source>
</evidence>
<feature type="chain" id="PRO_5017643689" evidence="2">
    <location>
        <begin position="26"/>
        <end position="177"/>
    </location>
</feature>
<evidence type="ECO:0000256" key="2">
    <source>
        <dbReference type="SAM" id="SignalP"/>
    </source>
</evidence>
<feature type="compositionally biased region" description="Low complexity" evidence="1">
    <location>
        <begin position="149"/>
        <end position="164"/>
    </location>
</feature>
<dbReference type="RefSeq" id="WP_119050836.1">
    <property type="nucleotide sequence ID" value="NZ_CP032157.1"/>
</dbReference>
<dbReference type="AlphaFoldDB" id="A0A3B7MNQ2"/>
<accession>A0A3B7MNQ2</accession>
<protein>
    <submittedName>
        <fullName evidence="3">Uncharacterized protein</fullName>
    </submittedName>
</protein>